<protein>
    <submittedName>
        <fullName evidence="2">Uncharacterized protein</fullName>
    </submittedName>
</protein>
<name>A0A1S2NAN5_9BURK</name>
<reference evidence="2 3" key="1">
    <citation type="submission" date="2014-10" db="EMBL/GenBank/DDBJ databases">
        <authorList>
            <person name="Seo M.-J."/>
            <person name="Seok Y.J."/>
            <person name="Cha I.-T."/>
        </authorList>
    </citation>
    <scope>NUCLEOTIDE SEQUENCE [LARGE SCALE GENOMIC DNA]</scope>
    <source>
        <strain evidence="2 3">NEU</strain>
    </source>
</reference>
<dbReference type="Proteomes" id="UP000180246">
    <property type="component" value="Unassembled WGS sequence"/>
</dbReference>
<organism evidence="2 3">
    <name type="scientific">Massilia timonae</name>
    <dbReference type="NCBI Taxonomy" id="47229"/>
    <lineage>
        <taxon>Bacteria</taxon>
        <taxon>Pseudomonadati</taxon>
        <taxon>Pseudomonadota</taxon>
        <taxon>Betaproteobacteria</taxon>
        <taxon>Burkholderiales</taxon>
        <taxon>Oxalobacteraceae</taxon>
        <taxon>Telluria group</taxon>
        <taxon>Massilia</taxon>
    </lineage>
</organism>
<evidence type="ECO:0000313" key="2">
    <source>
        <dbReference type="EMBL" id="OIJ41714.1"/>
    </source>
</evidence>
<accession>A0A1S2NAN5</accession>
<dbReference type="AlphaFoldDB" id="A0A1S2NAN5"/>
<feature type="region of interest" description="Disordered" evidence="1">
    <location>
        <begin position="385"/>
        <end position="404"/>
    </location>
</feature>
<gene>
    <name evidence="2" type="ORF">LO55_1279</name>
</gene>
<evidence type="ECO:0000313" key="3">
    <source>
        <dbReference type="Proteomes" id="UP000180246"/>
    </source>
</evidence>
<proteinExistence type="predicted"/>
<comment type="caution">
    <text evidence="2">The sequence shown here is derived from an EMBL/GenBank/DDBJ whole genome shotgun (WGS) entry which is preliminary data.</text>
</comment>
<sequence>MIRTIEIRVDTSYGTASLLPGLPAAATWDCNVDLTLLLIGNLTTPPRFKGLSLSNYWAWIRYGIAMNPIGDLRLRRIWRDIDSHQKTILSDDFGVGFPCHYLVDNHGFEAFADTKYLVEHLLKGSVSLLGSDSRGPLKSPDFIAVDNLGRLHIIECKGTQSSREALKKAIGRGIAQKNNLSNPWLFTSCMVGGIFVPQHQSKEAAEIVFADPPADEILRALAELGRPALRKGVRRISLAKTLSMAGLWTAASAITDERVNPDNVSFVRNLAKGELTFAGYSKDSATGNWKRKIEFRSLDEDTEETGRKTPVITTLTVVLPSTIEDLFADAVSDDGSVSRTKVDKWIAARRRDTRVRRIAEEVEVVTQDGQRPPARGNVRRSFNTSWSKVGLGGPNADNSSARGWQTESSVQFMFERAEIVNG</sequence>
<dbReference type="EMBL" id="JRYB01000001">
    <property type="protein sequence ID" value="OIJ41714.1"/>
    <property type="molecule type" value="Genomic_DNA"/>
</dbReference>
<dbReference type="RefSeq" id="WP_143054476.1">
    <property type="nucleotide sequence ID" value="NZ_JRYB01000001.1"/>
</dbReference>
<evidence type="ECO:0000256" key="1">
    <source>
        <dbReference type="SAM" id="MobiDB-lite"/>
    </source>
</evidence>